<dbReference type="PANTHER" id="PTHR11439">
    <property type="entry name" value="GAG-POL-RELATED RETROTRANSPOSON"/>
    <property type="match status" value="1"/>
</dbReference>
<dbReference type="EMBL" id="QGNW01002005">
    <property type="protein sequence ID" value="RVW26538.1"/>
    <property type="molecule type" value="Genomic_DNA"/>
</dbReference>
<reference evidence="1 2" key="1">
    <citation type="journal article" date="2018" name="PLoS Genet.">
        <title>Population sequencing reveals clonal diversity and ancestral inbreeding in the grapevine cultivar Chardonnay.</title>
        <authorList>
            <person name="Roach M.J."/>
            <person name="Johnson D.L."/>
            <person name="Bohlmann J."/>
            <person name="van Vuuren H.J."/>
            <person name="Jones S.J."/>
            <person name="Pretorius I.S."/>
            <person name="Schmidt S.A."/>
            <person name="Borneman A.R."/>
        </authorList>
    </citation>
    <scope>NUCLEOTIDE SEQUENCE [LARGE SCALE GENOMIC DNA]</scope>
    <source>
        <strain evidence="2">cv. Chardonnay</strain>
        <tissue evidence="1">Leaf</tissue>
    </source>
</reference>
<dbReference type="Proteomes" id="UP000288805">
    <property type="component" value="Unassembled WGS sequence"/>
</dbReference>
<dbReference type="AlphaFoldDB" id="A0A438CTJ8"/>
<organism evidence="1 2">
    <name type="scientific">Vitis vinifera</name>
    <name type="common">Grape</name>
    <dbReference type="NCBI Taxonomy" id="29760"/>
    <lineage>
        <taxon>Eukaryota</taxon>
        <taxon>Viridiplantae</taxon>
        <taxon>Streptophyta</taxon>
        <taxon>Embryophyta</taxon>
        <taxon>Tracheophyta</taxon>
        <taxon>Spermatophyta</taxon>
        <taxon>Magnoliopsida</taxon>
        <taxon>eudicotyledons</taxon>
        <taxon>Gunneridae</taxon>
        <taxon>Pentapetalae</taxon>
        <taxon>rosids</taxon>
        <taxon>Vitales</taxon>
        <taxon>Vitaceae</taxon>
        <taxon>Viteae</taxon>
        <taxon>Vitis</taxon>
    </lineage>
</organism>
<accession>A0A438CTJ8</accession>
<gene>
    <name evidence="1" type="primary">RE1_1417</name>
    <name evidence="1" type="ORF">CK203_103816</name>
</gene>
<comment type="caution">
    <text evidence="1">The sequence shown here is derived from an EMBL/GenBank/DDBJ whole genome shotgun (WGS) entry which is preliminary data.</text>
</comment>
<evidence type="ECO:0000313" key="1">
    <source>
        <dbReference type="EMBL" id="RVW26538.1"/>
    </source>
</evidence>
<dbReference type="CDD" id="cd09272">
    <property type="entry name" value="RNase_HI_RT_Ty1"/>
    <property type="match status" value="1"/>
</dbReference>
<name>A0A438CTJ8_VITVI</name>
<sequence>MGYDVIITRNDELERHTLRQCLAKEFEKYVIDLLKEIRKLGCKLVSTPTDPNHKLGEAEEDTMVDKGMYQRLVGRLVYLSHARLNIAYVGSPGKGILFKRSSRLVLGAYTDADYAGSLVDKRSTTRYCTFLGGNLVTWRSKKLSLVARSSAEAEFQLMTQGVCELLWLKIILEDLKIKWDGLMRLVKRERRKP</sequence>
<protein>
    <submittedName>
        <fullName evidence="1">Retrovirus-related Pol polyprotein from transposon RE1</fullName>
    </submittedName>
</protein>
<proteinExistence type="predicted"/>
<dbReference type="PANTHER" id="PTHR11439:SF470">
    <property type="entry name" value="CYSTEINE-RICH RLK (RECEPTOR-LIKE PROTEIN KINASE) 8"/>
    <property type="match status" value="1"/>
</dbReference>
<evidence type="ECO:0000313" key="2">
    <source>
        <dbReference type="Proteomes" id="UP000288805"/>
    </source>
</evidence>